<evidence type="ECO:0000256" key="1">
    <source>
        <dbReference type="SAM" id="SignalP"/>
    </source>
</evidence>
<dbReference type="EMBL" id="LNIX01000057">
    <property type="protein sequence ID" value="OXA37438.1"/>
    <property type="molecule type" value="Genomic_DNA"/>
</dbReference>
<proteinExistence type="predicted"/>
<name>A0A226CY28_FOLCA</name>
<dbReference type="Proteomes" id="UP000198287">
    <property type="component" value="Unassembled WGS sequence"/>
</dbReference>
<protein>
    <submittedName>
        <fullName evidence="2">Uncharacterized protein</fullName>
    </submittedName>
</protein>
<accession>A0A226CY28</accession>
<sequence length="410" mass="45816">MSFILTTIMTLALTWSKLTLAIPINLPCQLEWVQYEKSDTALLDRAIRIDHSSSHLISRSKIAGLWQLGLGDELSGKASFTSNGKLLERFDFQILTNPNNCAINWTPFLDANSCNFVPISDKAQTYIGRNLNSDQKKYTPCYIKNQLSAKCDEALQSSTDQVNFIVSSVDMIDPVETFEFSLGETSHYENNGDAELHRKVSFVRRDTNTKSTITGFDTRFTQDIQICKGRNCQIGPIVLFSAIVVSITLEIRFYISIDFSLYFGLDRTTTEVDTESDTDAIDVNIPAGTSVQVCPVVITSTTESTVVLNGGFSLPEERDGGCDRGRKEFEGMLGRDGLSARNVSITNQFVNVEGFKYGKVTKEGPYDFEIFVLPLNAYKASCGDITKLFISKKQYSKKEMKTLLNLMHNL</sequence>
<reference evidence="2 3" key="1">
    <citation type="submission" date="2015-12" db="EMBL/GenBank/DDBJ databases">
        <title>The genome of Folsomia candida.</title>
        <authorList>
            <person name="Faddeeva A."/>
            <person name="Derks M.F."/>
            <person name="Anvar Y."/>
            <person name="Smit S."/>
            <person name="Van Straalen N."/>
            <person name="Roelofs D."/>
        </authorList>
    </citation>
    <scope>NUCLEOTIDE SEQUENCE [LARGE SCALE GENOMIC DNA]</scope>
    <source>
        <strain evidence="2 3">VU population</strain>
        <tissue evidence="2">Whole body</tissue>
    </source>
</reference>
<organism evidence="2 3">
    <name type="scientific">Folsomia candida</name>
    <name type="common">Springtail</name>
    <dbReference type="NCBI Taxonomy" id="158441"/>
    <lineage>
        <taxon>Eukaryota</taxon>
        <taxon>Metazoa</taxon>
        <taxon>Ecdysozoa</taxon>
        <taxon>Arthropoda</taxon>
        <taxon>Hexapoda</taxon>
        <taxon>Collembola</taxon>
        <taxon>Entomobryomorpha</taxon>
        <taxon>Isotomoidea</taxon>
        <taxon>Isotomidae</taxon>
        <taxon>Proisotominae</taxon>
        <taxon>Folsomia</taxon>
    </lineage>
</organism>
<gene>
    <name evidence="2" type="ORF">Fcan01_27811</name>
</gene>
<comment type="caution">
    <text evidence="2">The sequence shown here is derived from an EMBL/GenBank/DDBJ whole genome shotgun (WGS) entry which is preliminary data.</text>
</comment>
<keyword evidence="1" id="KW-0732">Signal</keyword>
<feature type="signal peptide" evidence="1">
    <location>
        <begin position="1"/>
        <end position="21"/>
    </location>
</feature>
<keyword evidence="3" id="KW-1185">Reference proteome</keyword>
<dbReference type="AlphaFoldDB" id="A0A226CY28"/>
<evidence type="ECO:0000313" key="2">
    <source>
        <dbReference type="EMBL" id="OXA37438.1"/>
    </source>
</evidence>
<feature type="chain" id="PRO_5012330221" evidence="1">
    <location>
        <begin position="22"/>
        <end position="410"/>
    </location>
</feature>
<evidence type="ECO:0000313" key="3">
    <source>
        <dbReference type="Proteomes" id="UP000198287"/>
    </source>
</evidence>